<dbReference type="FunFam" id="1.10.238.10:FF:000178">
    <property type="entry name" value="Calmodulin-2 A"/>
    <property type="match status" value="1"/>
</dbReference>
<evidence type="ECO:0000256" key="3">
    <source>
        <dbReference type="ARBA" id="ARBA00022837"/>
    </source>
</evidence>
<keyword evidence="2" id="KW-0677">Repeat</keyword>
<sequence length="225" mass="25042">MVRRYLINVITISHRIQPPRKTPSKGKAAAAKSTASASKSRRSKLAKESDISAEEEIEIKEAWTLFRVQDVDEYEDEKEGIIKTTDVKNVLKAQGLAPRSKVEMDDFIETLDPDSSGYVTYPHFLALCAIQLKSKTDETKAEEVETAFNLFTHGQVRSDGDEVIGLNDLRAVARTLKEDVSDDVLKAMILEANGGSGISRGVRSQNNKNHKRNDIEIGWKGVLKL</sequence>
<dbReference type="PROSITE" id="PS50222">
    <property type="entry name" value="EF_HAND_2"/>
    <property type="match status" value="1"/>
</dbReference>
<dbReference type="Proteomes" id="UP001358417">
    <property type="component" value="Unassembled WGS sequence"/>
</dbReference>
<dbReference type="InterPro" id="IPR002048">
    <property type="entry name" value="EF_hand_dom"/>
</dbReference>
<dbReference type="GO" id="GO:0016460">
    <property type="term" value="C:myosin II complex"/>
    <property type="evidence" value="ECO:0007669"/>
    <property type="project" value="TreeGrafter"/>
</dbReference>
<dbReference type="PANTHER" id="PTHR23048">
    <property type="entry name" value="MYOSIN LIGHT CHAIN 1, 3"/>
    <property type="match status" value="1"/>
</dbReference>
<dbReference type="AlphaFoldDB" id="A0AAV9MYV2"/>
<keyword evidence="7" id="KW-1185">Reference proteome</keyword>
<feature type="region of interest" description="Disordered" evidence="4">
    <location>
        <begin position="17"/>
        <end position="50"/>
    </location>
</feature>
<evidence type="ECO:0000256" key="2">
    <source>
        <dbReference type="ARBA" id="ARBA00022737"/>
    </source>
</evidence>
<name>A0AAV9MYV2_9EURO</name>
<dbReference type="InterPro" id="IPR011992">
    <property type="entry name" value="EF-hand-dom_pair"/>
</dbReference>
<dbReference type="GeneID" id="89977314"/>
<accession>A0AAV9MYV2</accession>
<organism evidence="6 7">
    <name type="scientific">Exophiala bonariae</name>
    <dbReference type="NCBI Taxonomy" id="1690606"/>
    <lineage>
        <taxon>Eukaryota</taxon>
        <taxon>Fungi</taxon>
        <taxon>Dikarya</taxon>
        <taxon>Ascomycota</taxon>
        <taxon>Pezizomycotina</taxon>
        <taxon>Eurotiomycetes</taxon>
        <taxon>Chaetothyriomycetidae</taxon>
        <taxon>Chaetothyriales</taxon>
        <taxon>Herpotrichiellaceae</taxon>
        <taxon>Exophiala</taxon>
    </lineage>
</organism>
<dbReference type="Gene3D" id="1.10.238.10">
    <property type="entry name" value="EF-hand"/>
    <property type="match status" value="1"/>
</dbReference>
<dbReference type="PANTHER" id="PTHR23048:SF59">
    <property type="entry name" value="EF-HAND SUPERFAMILY PROTEIN"/>
    <property type="match status" value="1"/>
</dbReference>
<evidence type="ECO:0000313" key="6">
    <source>
        <dbReference type="EMBL" id="KAK5045535.1"/>
    </source>
</evidence>
<evidence type="ECO:0000259" key="5">
    <source>
        <dbReference type="PROSITE" id="PS50222"/>
    </source>
</evidence>
<evidence type="ECO:0000256" key="4">
    <source>
        <dbReference type="SAM" id="MobiDB-lite"/>
    </source>
</evidence>
<gene>
    <name evidence="6" type="ORF">LTR84_009153</name>
</gene>
<feature type="compositionally biased region" description="Low complexity" evidence="4">
    <location>
        <begin position="25"/>
        <end position="38"/>
    </location>
</feature>
<dbReference type="EMBL" id="JAVRRD010000036">
    <property type="protein sequence ID" value="KAK5045535.1"/>
    <property type="molecule type" value="Genomic_DNA"/>
</dbReference>
<evidence type="ECO:0000256" key="1">
    <source>
        <dbReference type="ARBA" id="ARBA00020786"/>
    </source>
</evidence>
<dbReference type="GO" id="GO:0005509">
    <property type="term" value="F:calcium ion binding"/>
    <property type="evidence" value="ECO:0007669"/>
    <property type="project" value="InterPro"/>
</dbReference>
<reference evidence="6 7" key="1">
    <citation type="submission" date="2023-08" db="EMBL/GenBank/DDBJ databases">
        <title>Black Yeasts Isolated from many extreme environments.</title>
        <authorList>
            <person name="Coleine C."/>
            <person name="Stajich J.E."/>
            <person name="Selbmann L."/>
        </authorList>
    </citation>
    <scope>NUCLEOTIDE SEQUENCE [LARGE SCALE GENOMIC DNA]</scope>
    <source>
        <strain evidence="6 7">CCFEE 5792</strain>
    </source>
</reference>
<protein>
    <recommendedName>
        <fullName evidence="1">Calmodulin</fullName>
    </recommendedName>
</protein>
<feature type="domain" description="EF-hand" evidence="5">
    <location>
        <begin position="99"/>
        <end position="134"/>
    </location>
</feature>
<comment type="caution">
    <text evidence="6">The sequence shown here is derived from an EMBL/GenBank/DDBJ whole genome shotgun (WGS) entry which is preliminary data.</text>
</comment>
<dbReference type="RefSeq" id="XP_064701159.1">
    <property type="nucleotide sequence ID" value="XM_064852695.1"/>
</dbReference>
<proteinExistence type="predicted"/>
<keyword evidence="3" id="KW-0106">Calcium</keyword>
<dbReference type="InterPro" id="IPR050230">
    <property type="entry name" value="CALM/Myosin/TropC-like"/>
</dbReference>
<dbReference type="SUPFAM" id="SSF47473">
    <property type="entry name" value="EF-hand"/>
    <property type="match status" value="1"/>
</dbReference>
<evidence type="ECO:0000313" key="7">
    <source>
        <dbReference type="Proteomes" id="UP001358417"/>
    </source>
</evidence>